<evidence type="ECO:0000313" key="1">
    <source>
        <dbReference type="EMBL" id="ORZ13787.1"/>
    </source>
</evidence>
<organism evidence="1 2">
    <name type="scientific">Lobosporangium transversale</name>
    <dbReference type="NCBI Taxonomy" id="64571"/>
    <lineage>
        <taxon>Eukaryota</taxon>
        <taxon>Fungi</taxon>
        <taxon>Fungi incertae sedis</taxon>
        <taxon>Mucoromycota</taxon>
        <taxon>Mortierellomycotina</taxon>
        <taxon>Mortierellomycetes</taxon>
        <taxon>Mortierellales</taxon>
        <taxon>Mortierellaceae</taxon>
        <taxon>Lobosporangium</taxon>
    </lineage>
</organism>
<keyword evidence="2" id="KW-1185">Reference proteome</keyword>
<sequence>MRGRLPEAFPTPSLLQELTAINIHTNPSKHSADEFDGIYEEQVLLQTLVREITDEAHSCLSASGIKIRPYILNQREHIALLGIAHLVQQDMRALQYELSRAGRPPDQRDGEYKPAPDWDEDYLNKLLADWNEPVVLEADYYLLRSMCLYDLGTSIQVKVLGPDRVEKYMNMALKLAKKGSNILQSVLAEADKSMDEYWRYPTIISYIHQYQTTMTISEIRKFETVVKLPASEQLLEKARQQATLALQSFYLGIRRYPSISNSSNESFRDQEWSNMAKTAELYIPLANDFLERQIWTQHVVKLLSGAILEKKTRRDDLLIRISKIYLDFALSIHELPEKSLVYPRVSPMFHEMQRAALSALVYAKHAMENARLEDLQPEHYSQVGAFVF</sequence>
<dbReference type="AlphaFoldDB" id="A0A1Y2GKD4"/>
<dbReference type="OrthoDB" id="2333482at2759"/>
<accession>A0A1Y2GKD4</accession>
<name>A0A1Y2GKD4_9FUNG</name>
<dbReference type="EMBL" id="MCFF01000022">
    <property type="protein sequence ID" value="ORZ13787.1"/>
    <property type="molecule type" value="Genomic_DNA"/>
</dbReference>
<dbReference type="RefSeq" id="XP_021880571.1">
    <property type="nucleotide sequence ID" value="XM_022024428.1"/>
</dbReference>
<dbReference type="InParanoid" id="A0A1Y2GKD4"/>
<dbReference type="Proteomes" id="UP000193648">
    <property type="component" value="Unassembled WGS sequence"/>
</dbReference>
<evidence type="ECO:0000313" key="2">
    <source>
        <dbReference type="Proteomes" id="UP000193648"/>
    </source>
</evidence>
<reference evidence="1 2" key="1">
    <citation type="submission" date="2016-07" db="EMBL/GenBank/DDBJ databases">
        <title>Pervasive Adenine N6-methylation of Active Genes in Fungi.</title>
        <authorList>
            <consortium name="DOE Joint Genome Institute"/>
            <person name="Mondo S.J."/>
            <person name="Dannebaum R.O."/>
            <person name="Kuo R.C."/>
            <person name="Labutti K."/>
            <person name="Haridas S."/>
            <person name="Kuo A."/>
            <person name="Salamov A."/>
            <person name="Ahrendt S.R."/>
            <person name="Lipzen A."/>
            <person name="Sullivan W."/>
            <person name="Andreopoulos W.B."/>
            <person name="Clum A."/>
            <person name="Lindquist E."/>
            <person name="Daum C."/>
            <person name="Ramamoorthy G.K."/>
            <person name="Gryganskyi A."/>
            <person name="Culley D."/>
            <person name="Magnuson J.K."/>
            <person name="James T.Y."/>
            <person name="O'Malley M.A."/>
            <person name="Stajich J.E."/>
            <person name="Spatafora J.W."/>
            <person name="Visel A."/>
            <person name="Grigoriev I.V."/>
        </authorList>
    </citation>
    <scope>NUCLEOTIDE SEQUENCE [LARGE SCALE GENOMIC DNA]</scope>
    <source>
        <strain evidence="1 2">NRRL 3116</strain>
    </source>
</reference>
<proteinExistence type="predicted"/>
<comment type="caution">
    <text evidence="1">The sequence shown here is derived from an EMBL/GenBank/DDBJ whole genome shotgun (WGS) entry which is preliminary data.</text>
</comment>
<dbReference type="GeneID" id="33566272"/>
<protein>
    <submittedName>
        <fullName evidence="1">Uncharacterized protein</fullName>
    </submittedName>
</protein>
<gene>
    <name evidence="1" type="ORF">BCR41DRAFT_354998</name>
</gene>